<evidence type="ECO:0000313" key="4">
    <source>
        <dbReference type="Proteomes" id="UP000295210"/>
    </source>
</evidence>
<feature type="region of interest" description="Disordered" evidence="1">
    <location>
        <begin position="342"/>
        <end position="362"/>
    </location>
</feature>
<accession>A0A4R1L248</accession>
<protein>
    <recommendedName>
        <fullName evidence="2">DUF5666 domain-containing protein</fullName>
    </recommendedName>
</protein>
<gene>
    <name evidence="3" type="ORF">C7378_2700</name>
</gene>
<dbReference type="Proteomes" id="UP000295210">
    <property type="component" value="Unassembled WGS sequence"/>
</dbReference>
<organism evidence="3 4">
    <name type="scientific">Acidipila rosea</name>
    <dbReference type="NCBI Taxonomy" id="768535"/>
    <lineage>
        <taxon>Bacteria</taxon>
        <taxon>Pseudomonadati</taxon>
        <taxon>Acidobacteriota</taxon>
        <taxon>Terriglobia</taxon>
        <taxon>Terriglobales</taxon>
        <taxon>Acidobacteriaceae</taxon>
        <taxon>Acidipila</taxon>
    </lineage>
</organism>
<dbReference type="EMBL" id="SMGK01000004">
    <property type="protein sequence ID" value="TCK72068.1"/>
    <property type="molecule type" value="Genomic_DNA"/>
</dbReference>
<keyword evidence="4" id="KW-1185">Reference proteome</keyword>
<dbReference type="Pfam" id="PF18914">
    <property type="entry name" value="DUF5666"/>
    <property type="match status" value="2"/>
</dbReference>
<dbReference type="AlphaFoldDB" id="A0A4R1L248"/>
<proteinExistence type="predicted"/>
<feature type="domain" description="DUF5666" evidence="2">
    <location>
        <begin position="116"/>
        <end position="194"/>
    </location>
</feature>
<feature type="region of interest" description="Disordered" evidence="1">
    <location>
        <begin position="256"/>
        <end position="281"/>
    </location>
</feature>
<sequence length="362" mass="37218">MAAKSSQQQAAPAPAARVLGTLTAITGNTLTIKSDAGAESQVTVGESTRMVRTAPGEKTLSGATPIKLTDLAVGDRVLVRAAPGADASLLIAMKQSDIAQRQQQQREDWQRRGISGLVKAVDPASGTINVNIAAGTAPRPLTIETTPATVVRQYAPDSVKYDDAKPSSVGQIKPGDQLRARGDREGGTLKAEEIVFGAFRNIAGSILAADNAAQTITVLDLATKKPAVIHLNNQSQIHKLPPEMAQMIARQLKPATPPTAAAAGHQPHPEMAHGAPEGGAQPREGLAQILQRAPTITLADLHKGEAVMIVASDAAAGQVTAITVLAGVESLLQASPGASESVFSASWSLGGGEGAADAQQPQ</sequence>
<evidence type="ECO:0000256" key="1">
    <source>
        <dbReference type="SAM" id="MobiDB-lite"/>
    </source>
</evidence>
<feature type="domain" description="DUF5666" evidence="2">
    <location>
        <begin position="20"/>
        <end position="89"/>
    </location>
</feature>
<dbReference type="InterPro" id="IPR043724">
    <property type="entry name" value="DUF5666"/>
</dbReference>
<evidence type="ECO:0000259" key="2">
    <source>
        <dbReference type="Pfam" id="PF18914"/>
    </source>
</evidence>
<reference evidence="3 4" key="1">
    <citation type="submission" date="2019-03" db="EMBL/GenBank/DDBJ databases">
        <title>Genomic Encyclopedia of Type Strains, Phase IV (KMG-IV): sequencing the most valuable type-strain genomes for metagenomic binning, comparative biology and taxonomic classification.</title>
        <authorList>
            <person name="Goeker M."/>
        </authorList>
    </citation>
    <scope>NUCLEOTIDE SEQUENCE [LARGE SCALE GENOMIC DNA]</scope>
    <source>
        <strain evidence="3 4">DSM 103428</strain>
    </source>
</reference>
<evidence type="ECO:0000313" key="3">
    <source>
        <dbReference type="EMBL" id="TCK72068.1"/>
    </source>
</evidence>
<name>A0A4R1L248_9BACT</name>
<comment type="caution">
    <text evidence="3">The sequence shown here is derived from an EMBL/GenBank/DDBJ whole genome shotgun (WGS) entry which is preliminary data.</text>
</comment>